<proteinExistence type="predicted"/>
<dbReference type="SUPFAM" id="SSF81301">
    <property type="entry name" value="Nucleotidyltransferase"/>
    <property type="match status" value="1"/>
</dbReference>
<gene>
    <name evidence="1" type="ORF">FOL47_001893</name>
</gene>
<dbReference type="EMBL" id="JAAPAO010000148">
    <property type="protein sequence ID" value="KAF4670631.1"/>
    <property type="molecule type" value="Genomic_DNA"/>
</dbReference>
<dbReference type="Gene3D" id="3.30.460.10">
    <property type="entry name" value="Beta Polymerase, domain 2"/>
    <property type="match status" value="1"/>
</dbReference>
<keyword evidence="2" id="KW-1185">Reference proteome</keyword>
<evidence type="ECO:0000313" key="1">
    <source>
        <dbReference type="EMBL" id="KAF4670631.1"/>
    </source>
</evidence>
<dbReference type="SUPFAM" id="SSF81631">
    <property type="entry name" value="PAP/OAS1 substrate-binding domain"/>
    <property type="match status" value="1"/>
</dbReference>
<comment type="caution">
    <text evidence="1">The sequence shown here is derived from an EMBL/GenBank/DDBJ whole genome shotgun (WGS) entry which is preliminary data.</text>
</comment>
<organism evidence="1 2">
    <name type="scientific">Perkinsus chesapeaki</name>
    <name type="common">Clam parasite</name>
    <name type="synonym">Perkinsus andrewsi</name>
    <dbReference type="NCBI Taxonomy" id="330153"/>
    <lineage>
        <taxon>Eukaryota</taxon>
        <taxon>Sar</taxon>
        <taxon>Alveolata</taxon>
        <taxon>Perkinsozoa</taxon>
        <taxon>Perkinsea</taxon>
        <taxon>Perkinsida</taxon>
        <taxon>Perkinsidae</taxon>
        <taxon>Perkinsus</taxon>
    </lineage>
</organism>
<evidence type="ECO:0000313" key="2">
    <source>
        <dbReference type="Proteomes" id="UP000591131"/>
    </source>
</evidence>
<dbReference type="GO" id="GO:0016779">
    <property type="term" value="F:nucleotidyltransferase activity"/>
    <property type="evidence" value="ECO:0007669"/>
    <property type="project" value="TreeGrafter"/>
</dbReference>
<accession>A0A7J6MI02</accession>
<dbReference type="AlphaFoldDB" id="A0A7J6MI02"/>
<name>A0A7J6MI02_PERCH</name>
<dbReference type="PANTHER" id="PTHR12271">
    <property type="entry name" value="POLY A POLYMERASE CID PAP -RELATED"/>
    <property type="match status" value="1"/>
</dbReference>
<dbReference type="InterPro" id="IPR043519">
    <property type="entry name" value="NT_sf"/>
</dbReference>
<dbReference type="PANTHER" id="PTHR12271:SF123">
    <property type="entry name" value="PROTEIN HESO1"/>
    <property type="match status" value="1"/>
</dbReference>
<protein>
    <submittedName>
        <fullName evidence="1">Uncharacterized protein</fullName>
    </submittedName>
</protein>
<reference evidence="1 2" key="1">
    <citation type="submission" date="2020-04" db="EMBL/GenBank/DDBJ databases">
        <title>Perkinsus chesapeaki whole genome sequence.</title>
        <authorList>
            <person name="Bogema D.R."/>
        </authorList>
    </citation>
    <scope>NUCLEOTIDE SEQUENCE [LARGE SCALE GENOMIC DNA]</scope>
    <source>
        <strain evidence="1">ATCC PRA-425</strain>
    </source>
</reference>
<sequence>MSVMADILSLLRDRLGSHAEAVVPFGSRVILPNYQKGDIDVAVILAAGRSGATLERGEIEKEMQKVRRALVVPDLENDDDTPMLEVEKSLPRARIPLLKMTHVPTKTAIDLVVHLGHPVVSSWFLRDIVAYSKTARELIPLVRQWAASKKITRADIGMLPKYGYSLLVVSFLQSKRILPSRLFVDNNENTVDAHKPKKARLEASCYLGAGRYYTEDELIRFAALDDRNRVVPWGKTLEALELDIDPQTDTNTLFLEFLEDLERKLSSNEPEPVVFRDADVKPLDEFADTSNDVFVLRDPITSRNVACVLTPTTKVVILNELTRATYVLEGGATVEESIGMKPLSSSAWR</sequence>
<dbReference type="GO" id="GO:0031123">
    <property type="term" value="P:RNA 3'-end processing"/>
    <property type="evidence" value="ECO:0007669"/>
    <property type="project" value="TreeGrafter"/>
</dbReference>
<dbReference type="Gene3D" id="1.10.1410.10">
    <property type="match status" value="1"/>
</dbReference>
<dbReference type="Proteomes" id="UP000591131">
    <property type="component" value="Unassembled WGS sequence"/>
</dbReference>
<dbReference type="OrthoDB" id="407432at2759"/>